<dbReference type="CDD" id="cd06222">
    <property type="entry name" value="RNase_H_like"/>
    <property type="match status" value="1"/>
</dbReference>
<dbReference type="PANTHER" id="PTHR33033:SF121">
    <property type="entry name" value="POLYNUCLEOTIDYL TRANSFERASE, RIBONUCLEASE H-LIKE SUPERFAMILY PROTEIN"/>
    <property type="match status" value="1"/>
</dbReference>
<organism evidence="1 2">
    <name type="scientific">Theobroma cacao</name>
    <name type="common">Cacao</name>
    <name type="synonym">Cocoa</name>
    <dbReference type="NCBI Taxonomy" id="3641"/>
    <lineage>
        <taxon>Eukaryota</taxon>
        <taxon>Viridiplantae</taxon>
        <taxon>Streptophyta</taxon>
        <taxon>Embryophyta</taxon>
        <taxon>Tracheophyta</taxon>
        <taxon>Spermatophyta</taxon>
        <taxon>Magnoliopsida</taxon>
        <taxon>eudicotyledons</taxon>
        <taxon>Gunneridae</taxon>
        <taxon>Pentapetalae</taxon>
        <taxon>rosids</taxon>
        <taxon>malvids</taxon>
        <taxon>Malvales</taxon>
        <taxon>Malvaceae</taxon>
        <taxon>Byttnerioideae</taxon>
        <taxon>Theobroma</taxon>
    </lineage>
</organism>
<dbReference type="Proteomes" id="UP000026915">
    <property type="component" value="Chromosome 6"/>
</dbReference>
<proteinExistence type="predicted"/>
<dbReference type="PANTHER" id="PTHR33033">
    <property type="entry name" value="POLYNUCLEOTIDYL TRANSFERASE, RIBONUCLEASE H-LIKE SUPERFAMILY PROTEIN-RELATED"/>
    <property type="match status" value="1"/>
</dbReference>
<dbReference type="AlphaFoldDB" id="A0A061GD90"/>
<keyword evidence="2" id="KW-1185">Reference proteome</keyword>
<dbReference type="InterPro" id="IPR036397">
    <property type="entry name" value="RNaseH_sf"/>
</dbReference>
<protein>
    <recommendedName>
        <fullName evidence="3">RNase H type-1 domain-containing protein</fullName>
    </recommendedName>
</protein>
<dbReference type="EMBL" id="CM001884">
    <property type="protein sequence ID" value="EOY27536.1"/>
    <property type="molecule type" value="Genomic_DNA"/>
</dbReference>
<dbReference type="HOGENOM" id="CLU_000680_21_2_1"/>
<dbReference type="InterPro" id="IPR012337">
    <property type="entry name" value="RNaseH-like_sf"/>
</dbReference>
<dbReference type="Gramene" id="EOY27536">
    <property type="protein sequence ID" value="EOY27536"/>
    <property type="gene ID" value="TCM_029377"/>
</dbReference>
<evidence type="ECO:0000313" key="2">
    <source>
        <dbReference type="Proteomes" id="UP000026915"/>
    </source>
</evidence>
<gene>
    <name evidence="1" type="ORF">TCM_029377</name>
</gene>
<dbReference type="SUPFAM" id="SSF53098">
    <property type="entry name" value="Ribonuclease H-like"/>
    <property type="match status" value="1"/>
</dbReference>
<sequence>MGGTLKFNVDGVVRGSPGDEGIGDLLRDNTGRVKSPLLQVQSESSNAAKWVNDPKNAPWQMRKWVLNIEGLRRQINEWQVVHILSETNKDADNLAKAGVCRSDDLLSVFA</sequence>
<name>A0A061GD90_THECC</name>
<accession>A0A061GD90</accession>
<evidence type="ECO:0008006" key="3">
    <source>
        <dbReference type="Google" id="ProtNLM"/>
    </source>
</evidence>
<dbReference type="Gene3D" id="3.30.420.10">
    <property type="entry name" value="Ribonuclease H-like superfamily/Ribonuclease H"/>
    <property type="match status" value="1"/>
</dbReference>
<dbReference type="GO" id="GO:0003676">
    <property type="term" value="F:nucleic acid binding"/>
    <property type="evidence" value="ECO:0007669"/>
    <property type="project" value="InterPro"/>
</dbReference>
<reference evidence="1 2" key="1">
    <citation type="journal article" date="2013" name="Genome Biol.">
        <title>The genome sequence of the most widely cultivated cacao type and its use to identify candidate genes regulating pod color.</title>
        <authorList>
            <person name="Motamayor J.C."/>
            <person name="Mockaitis K."/>
            <person name="Schmutz J."/>
            <person name="Haiminen N."/>
            <person name="Iii D.L."/>
            <person name="Cornejo O."/>
            <person name="Findley S.D."/>
            <person name="Zheng P."/>
            <person name="Utro F."/>
            <person name="Royaert S."/>
            <person name="Saski C."/>
            <person name="Jenkins J."/>
            <person name="Podicheti R."/>
            <person name="Zhao M."/>
            <person name="Scheffler B.E."/>
            <person name="Stack J.C."/>
            <person name="Feltus F.A."/>
            <person name="Mustiga G.M."/>
            <person name="Amores F."/>
            <person name="Phillips W."/>
            <person name="Marelli J.P."/>
            <person name="May G.D."/>
            <person name="Shapiro H."/>
            <person name="Ma J."/>
            <person name="Bustamante C.D."/>
            <person name="Schnell R.J."/>
            <person name="Main D."/>
            <person name="Gilbert D."/>
            <person name="Parida L."/>
            <person name="Kuhn D.N."/>
        </authorList>
    </citation>
    <scope>NUCLEOTIDE SEQUENCE [LARGE SCALE GENOMIC DNA]</scope>
    <source>
        <strain evidence="2">cv. Matina 1-6</strain>
    </source>
</reference>
<evidence type="ECO:0000313" key="1">
    <source>
        <dbReference type="EMBL" id="EOY27536.1"/>
    </source>
</evidence>
<dbReference type="InParanoid" id="A0A061GD90"/>
<dbReference type="InterPro" id="IPR044730">
    <property type="entry name" value="RNase_H-like_dom_plant"/>
</dbReference>